<dbReference type="Proteomes" id="UP001140234">
    <property type="component" value="Unassembled WGS sequence"/>
</dbReference>
<proteinExistence type="predicted"/>
<protein>
    <submittedName>
        <fullName evidence="1">Uncharacterized protein</fullName>
    </submittedName>
</protein>
<organism evidence="1 2">
    <name type="scientific">Coemansia nantahalensis</name>
    <dbReference type="NCBI Taxonomy" id="2789366"/>
    <lineage>
        <taxon>Eukaryota</taxon>
        <taxon>Fungi</taxon>
        <taxon>Fungi incertae sedis</taxon>
        <taxon>Zoopagomycota</taxon>
        <taxon>Kickxellomycotina</taxon>
        <taxon>Kickxellomycetes</taxon>
        <taxon>Kickxellales</taxon>
        <taxon>Kickxellaceae</taxon>
        <taxon>Coemansia</taxon>
    </lineage>
</organism>
<evidence type="ECO:0000313" key="2">
    <source>
        <dbReference type="Proteomes" id="UP001140234"/>
    </source>
</evidence>
<accession>A0ACC1K8E9</accession>
<reference evidence="1" key="1">
    <citation type="submission" date="2022-07" db="EMBL/GenBank/DDBJ databases">
        <title>Phylogenomic reconstructions and comparative analyses of Kickxellomycotina fungi.</title>
        <authorList>
            <person name="Reynolds N.K."/>
            <person name="Stajich J.E."/>
            <person name="Barry K."/>
            <person name="Grigoriev I.V."/>
            <person name="Crous P."/>
            <person name="Smith M.E."/>
        </authorList>
    </citation>
    <scope>NUCLEOTIDE SEQUENCE</scope>
    <source>
        <strain evidence="1">CBS 109366</strain>
    </source>
</reference>
<gene>
    <name evidence="1" type="ORF">IWQ57_000224</name>
</gene>
<keyword evidence="2" id="KW-1185">Reference proteome</keyword>
<comment type="caution">
    <text evidence="1">The sequence shown here is derived from an EMBL/GenBank/DDBJ whole genome shotgun (WGS) entry which is preliminary data.</text>
</comment>
<sequence length="1066" mass="116501">MRAAPVLVAFAVLGGRWAGAGAHGMTDERRVELRGQVKEAFYHAYNGYMEYAFPFDELRPMSCEGRGRDRADPTNFGVNDVLGDYLLTLVDSLDTLAILGDRAGFARAVGNTLAYLPDFNIDSHVQVFEVTIRMLGGLLSAHIIATDEGDALGMRLDRDGAYTGGLLRLARDLGYRLLPAFEASPTGVPFPRTNLKHGFTAGETPTTCAAGVGTLLLEFGALSRLTNETIFEDVARLALGDMWAARSKRNLFGSSYNLEQHQWTHPVAGIGAGIDSIYEYLLKSHVYFGDDQYLQAFEASYAALLRYSRDTTGGYAFYNVHMRTAQVESLWVDALSAFFPGLMVLAGDVDGAESAYLLYYHLWRRFRAMPERFNLNLREPDIAYYVLRPEFIESTYYLYRATRDPFYLSVGEMVLRDLNELMRTQCGFTALEDVRTHAREERMDSFVLSETFKYLYLLFDDENPLHRLHNSHVFTTEGHVLLPLSPVRPGSVQYPAGSSFPQRRLMHAAHPPRGLAPAILQTDNIRRKLRNARDDGGLLAFPTFPDAVKSPAPGQLRNRTGRLRKCPVPRAVGAAMQYPDAAGGGSGEAVVVAVDRRVQGRPGPLAQLHGQQQLARALQGPVGAGASQRAWLLALHGTMATETLPLRNDFDNIGALVDHGGPANGRSNHTHAAAGAGAAVESARRIALEFSGMCSVSSHLALSRRQDAWWAQRAADGADLQSATDIPGDADTWMAPDTGQYSITEYLLARATGGRVALVDVPLHPVGRMGVPLLRDLRHEGPDAGTGVSPEVFHLQQQVQLDRAERLVLGAMASPAAATPRPRLSLRARGQQKSSYGGNRRRRNHRRREHVGRLAYMAEMSLYRGDEAYLVPQRTAAAMAPGAVSAYGCEEYTPREKNRLQGRVLVARSGGCTIQEKALQATRAGARALLVGLAAPASAAEGTEPEGRSRRRQQCDECDSHGEAINAAADAAPSRPMDKLRNSRAWRAAAQADKCWPEDRHAGSGLSAAPPLLQDGRLREQSHRRVTRAAGPLPLTAMPVVIVGADVVDEFEADLAAGKRIEVELL</sequence>
<evidence type="ECO:0000313" key="1">
    <source>
        <dbReference type="EMBL" id="KAJ2775723.1"/>
    </source>
</evidence>
<dbReference type="EMBL" id="JANBUJ010000003">
    <property type="protein sequence ID" value="KAJ2775723.1"/>
    <property type="molecule type" value="Genomic_DNA"/>
</dbReference>
<name>A0ACC1K8E9_9FUNG</name>